<name>A0A8H5FP74_9AGAR</name>
<keyword evidence="10 12" id="KW-0472">Membrane</keyword>
<evidence type="ECO:0000313" key="13">
    <source>
        <dbReference type="EMBL" id="KAF5343737.1"/>
    </source>
</evidence>
<dbReference type="Gene3D" id="1.20.58.340">
    <property type="entry name" value="Magnesium transport protein CorA, transmembrane region"/>
    <property type="match status" value="1"/>
</dbReference>
<feature type="transmembrane region" description="Helical" evidence="12">
    <location>
        <begin position="359"/>
        <end position="380"/>
    </location>
</feature>
<dbReference type="OrthoDB" id="3231000at2759"/>
<keyword evidence="7" id="KW-0862">Zinc</keyword>
<dbReference type="SUPFAM" id="SSF144083">
    <property type="entry name" value="Magnesium transport protein CorA, transmembrane region"/>
    <property type="match status" value="1"/>
</dbReference>
<keyword evidence="9" id="KW-0406">Ion transport</keyword>
<evidence type="ECO:0000256" key="10">
    <source>
        <dbReference type="ARBA" id="ARBA00023136"/>
    </source>
</evidence>
<feature type="transmembrane region" description="Helical" evidence="12">
    <location>
        <begin position="328"/>
        <end position="347"/>
    </location>
</feature>
<dbReference type="EMBL" id="JAACJN010000437">
    <property type="protein sequence ID" value="KAF5343737.1"/>
    <property type="molecule type" value="Genomic_DNA"/>
</dbReference>
<dbReference type="GO" id="GO:0005886">
    <property type="term" value="C:plasma membrane"/>
    <property type="evidence" value="ECO:0007669"/>
    <property type="project" value="UniProtKB-SubCell"/>
</dbReference>
<proteinExistence type="inferred from homology"/>
<evidence type="ECO:0000256" key="6">
    <source>
        <dbReference type="ARBA" id="ARBA00022692"/>
    </source>
</evidence>
<evidence type="ECO:0000256" key="9">
    <source>
        <dbReference type="ARBA" id="ARBA00023065"/>
    </source>
</evidence>
<dbReference type="AlphaFoldDB" id="A0A8H5FP74"/>
<comment type="similarity">
    <text evidence="2">Belongs to the CorA metal ion transporter (MIT) (TC 1.A.35) family.</text>
</comment>
<reference evidence="13 14" key="1">
    <citation type="journal article" date="2020" name="ISME J.">
        <title>Uncovering the hidden diversity of litter-decomposition mechanisms in mushroom-forming fungi.</title>
        <authorList>
            <person name="Floudas D."/>
            <person name="Bentzer J."/>
            <person name="Ahren D."/>
            <person name="Johansson T."/>
            <person name="Persson P."/>
            <person name="Tunlid A."/>
        </authorList>
    </citation>
    <scope>NUCLEOTIDE SEQUENCE [LARGE SCALE GENOMIC DNA]</scope>
    <source>
        <strain evidence="13 14">CBS 406.79</strain>
    </source>
</reference>
<comment type="caution">
    <text evidence="13">The sequence shown here is derived from an EMBL/GenBank/DDBJ whole genome shotgun (WGS) entry which is preliminary data.</text>
</comment>
<dbReference type="InterPro" id="IPR045863">
    <property type="entry name" value="CorA_TM1_TM2"/>
</dbReference>
<evidence type="ECO:0000256" key="1">
    <source>
        <dbReference type="ARBA" id="ARBA00004651"/>
    </source>
</evidence>
<dbReference type="GO" id="GO:0015095">
    <property type="term" value="F:magnesium ion transmembrane transporter activity"/>
    <property type="evidence" value="ECO:0007669"/>
    <property type="project" value="TreeGrafter"/>
</dbReference>
<dbReference type="InterPro" id="IPR045861">
    <property type="entry name" value="CorA_cytoplasmic_dom"/>
</dbReference>
<keyword evidence="6 12" id="KW-0812">Transmembrane</keyword>
<keyword evidence="4" id="KW-1003">Cell membrane</keyword>
<evidence type="ECO:0000256" key="5">
    <source>
        <dbReference type="ARBA" id="ARBA00022519"/>
    </source>
</evidence>
<dbReference type="Proteomes" id="UP000518752">
    <property type="component" value="Unassembled WGS sequence"/>
</dbReference>
<dbReference type="PANTHER" id="PTHR46494">
    <property type="entry name" value="CORA FAMILY METAL ION TRANSPORTER (EUROFUNG)"/>
    <property type="match status" value="1"/>
</dbReference>
<dbReference type="SUPFAM" id="SSF143865">
    <property type="entry name" value="CorA soluble domain-like"/>
    <property type="match status" value="1"/>
</dbReference>
<comment type="subcellular location">
    <subcellularLocation>
        <location evidence="1">Cell membrane</location>
        <topology evidence="1">Multi-pass membrane protein</topology>
    </subcellularLocation>
</comment>
<dbReference type="GO" id="GO:0050897">
    <property type="term" value="F:cobalt ion binding"/>
    <property type="evidence" value="ECO:0007669"/>
    <property type="project" value="TreeGrafter"/>
</dbReference>
<organism evidence="13 14">
    <name type="scientific">Collybiopsis confluens</name>
    <dbReference type="NCBI Taxonomy" id="2823264"/>
    <lineage>
        <taxon>Eukaryota</taxon>
        <taxon>Fungi</taxon>
        <taxon>Dikarya</taxon>
        <taxon>Basidiomycota</taxon>
        <taxon>Agaricomycotina</taxon>
        <taxon>Agaricomycetes</taxon>
        <taxon>Agaricomycetidae</taxon>
        <taxon>Agaricales</taxon>
        <taxon>Marasmiineae</taxon>
        <taxon>Omphalotaceae</taxon>
        <taxon>Collybiopsis</taxon>
    </lineage>
</organism>
<evidence type="ECO:0000256" key="7">
    <source>
        <dbReference type="ARBA" id="ARBA00022833"/>
    </source>
</evidence>
<keyword evidence="5" id="KW-0997">Cell inner membrane</keyword>
<evidence type="ECO:0000313" key="14">
    <source>
        <dbReference type="Proteomes" id="UP000518752"/>
    </source>
</evidence>
<evidence type="ECO:0000256" key="12">
    <source>
        <dbReference type="SAM" id="Phobius"/>
    </source>
</evidence>
<protein>
    <recommendedName>
        <fullName evidence="15">Magnesium transporter</fullName>
    </recommendedName>
</protein>
<evidence type="ECO:0000256" key="2">
    <source>
        <dbReference type="ARBA" id="ARBA00009765"/>
    </source>
</evidence>
<dbReference type="InterPro" id="IPR002523">
    <property type="entry name" value="MgTranspt_CorA/ZnTranspt_ZntB"/>
</dbReference>
<accession>A0A8H5FP74</accession>
<dbReference type="Pfam" id="PF01544">
    <property type="entry name" value="CorA"/>
    <property type="match status" value="1"/>
</dbReference>
<feature type="region of interest" description="Disordered" evidence="11">
    <location>
        <begin position="112"/>
        <end position="133"/>
    </location>
</feature>
<sequence length="396" mass="43179">MDAPGKIILLPCTRRSQTKAGALSFQFIGIYIITKKRGSHGPTGINGASNPIKDFHASPSGSASGLGYPGSLIICYLFDSSSCAALQSWVKYTLEHEPPWTTLLKPAAAAATATGAGSNNPSPPSPMEDSTHESENDILSLVLPILWFVVYSWADALETVYRKIENLENQILSIKSTSRSLSLSGQLHNHRRCLHNYQSHLQNLRKTVASLNPTVYQVTSGLSALSRTVISQSQGFSLDNYGIDPGVTIITEAKDFTIKNYTDGNANEMEGHHKDTISRDVIFQLTGMVAEIEQLINAMTIWNDRMRDVMGMVFSHVAISDGTAMKQIANITMVFIPSTFAAGIFGMNVQGISSESTPVWSFIVLAVGLTVLTLWGLIGIREGPWWPVSRFRRSGV</sequence>
<gene>
    <name evidence="13" type="ORF">D9757_014643</name>
</gene>
<evidence type="ECO:0008006" key="15">
    <source>
        <dbReference type="Google" id="ProtNLM"/>
    </source>
</evidence>
<keyword evidence="8 12" id="KW-1133">Transmembrane helix</keyword>
<evidence type="ECO:0000256" key="4">
    <source>
        <dbReference type="ARBA" id="ARBA00022475"/>
    </source>
</evidence>
<evidence type="ECO:0000256" key="11">
    <source>
        <dbReference type="SAM" id="MobiDB-lite"/>
    </source>
</evidence>
<evidence type="ECO:0000256" key="8">
    <source>
        <dbReference type="ARBA" id="ARBA00022989"/>
    </source>
</evidence>
<evidence type="ECO:0000256" key="3">
    <source>
        <dbReference type="ARBA" id="ARBA00022448"/>
    </source>
</evidence>
<dbReference type="PANTHER" id="PTHR46494:SF3">
    <property type="entry name" value="ZINC TRANSPORT PROTEIN ZNTB"/>
    <property type="match status" value="1"/>
</dbReference>
<keyword evidence="3" id="KW-0813">Transport</keyword>
<keyword evidence="14" id="KW-1185">Reference proteome</keyword>
<dbReference type="GO" id="GO:0000287">
    <property type="term" value="F:magnesium ion binding"/>
    <property type="evidence" value="ECO:0007669"/>
    <property type="project" value="TreeGrafter"/>
</dbReference>
<dbReference type="GO" id="GO:0015087">
    <property type="term" value="F:cobalt ion transmembrane transporter activity"/>
    <property type="evidence" value="ECO:0007669"/>
    <property type="project" value="TreeGrafter"/>
</dbReference>